<dbReference type="RefSeq" id="XP_014550232.1">
    <property type="nucleotide sequence ID" value="XM_014694746.1"/>
</dbReference>
<name>W7DQX1_BIPV3</name>
<evidence type="ECO:0000313" key="2">
    <source>
        <dbReference type="EMBL" id="EUN20658.1"/>
    </source>
</evidence>
<dbReference type="AlphaFoldDB" id="W7DQX1"/>
<evidence type="ECO:0000313" key="3">
    <source>
        <dbReference type="Proteomes" id="UP000054337"/>
    </source>
</evidence>
<gene>
    <name evidence="2" type="ORF">COCVIDRAFT_116026</name>
</gene>
<reference evidence="2 3" key="1">
    <citation type="journal article" date="2013" name="PLoS Genet.">
        <title>Comparative genome structure, secondary metabolite, and effector coding capacity across Cochliobolus pathogens.</title>
        <authorList>
            <person name="Condon B.J."/>
            <person name="Leng Y."/>
            <person name="Wu D."/>
            <person name="Bushley K.E."/>
            <person name="Ohm R.A."/>
            <person name="Otillar R."/>
            <person name="Martin J."/>
            <person name="Schackwitz W."/>
            <person name="Grimwood J."/>
            <person name="MohdZainudin N."/>
            <person name="Xue C."/>
            <person name="Wang R."/>
            <person name="Manning V.A."/>
            <person name="Dhillon B."/>
            <person name="Tu Z.J."/>
            <person name="Steffenson B.J."/>
            <person name="Salamov A."/>
            <person name="Sun H."/>
            <person name="Lowry S."/>
            <person name="LaButti K."/>
            <person name="Han J."/>
            <person name="Copeland A."/>
            <person name="Lindquist E."/>
            <person name="Barry K."/>
            <person name="Schmutz J."/>
            <person name="Baker S.E."/>
            <person name="Ciuffetti L.M."/>
            <person name="Grigoriev I.V."/>
            <person name="Zhong S."/>
            <person name="Turgeon B.G."/>
        </authorList>
    </citation>
    <scope>NUCLEOTIDE SEQUENCE [LARGE SCALE GENOMIC DNA]</scope>
    <source>
        <strain evidence="2 3">FI3</strain>
    </source>
</reference>
<proteinExistence type="predicted"/>
<dbReference type="EMBL" id="KI968915">
    <property type="protein sequence ID" value="EUN20658.1"/>
    <property type="molecule type" value="Genomic_DNA"/>
</dbReference>
<evidence type="ECO:0000256" key="1">
    <source>
        <dbReference type="SAM" id="MobiDB-lite"/>
    </source>
</evidence>
<feature type="compositionally biased region" description="Polar residues" evidence="1">
    <location>
        <begin position="109"/>
        <end position="124"/>
    </location>
</feature>
<keyword evidence="3" id="KW-1185">Reference proteome</keyword>
<dbReference type="GeneID" id="26250847"/>
<accession>W7DQX1</accession>
<sequence>MSAINAIAASSAVLVGSLRARDANSLASNARTVSAGLLGARNDQSPMRVVSIGVLPCASDQSGQKEETRHKNPGIQMQNDSNRSETALFHSNLDTGLQSLSYGSQADQAYQNHLSRSGEDTTSGRAERHGQTSAQPNNAQGISEPIVTTSFDCGVLPPLSPALDEEFLDLSFPSQERLYIDLEPQHSNSTGSSSDEKCNCLSYIMQFLNRNREGNNTRRDPMNRIHLLNESAEQFLMCESNHSKLWYIIVLALYQDADDSLSLPEELRETIGAQSEAKQSHGDKKSTLNMHLKNRNILLKTFILLSSTASALPFKFGIDGDDKFSPEIMEAFAELVRDRFENRLLEQADEARLCK</sequence>
<organism evidence="2 3">
    <name type="scientific">Bipolaris victoriae (strain FI3)</name>
    <name type="common">Victoria blight of oats agent</name>
    <name type="synonym">Cochliobolus victoriae</name>
    <dbReference type="NCBI Taxonomy" id="930091"/>
    <lineage>
        <taxon>Eukaryota</taxon>
        <taxon>Fungi</taxon>
        <taxon>Dikarya</taxon>
        <taxon>Ascomycota</taxon>
        <taxon>Pezizomycotina</taxon>
        <taxon>Dothideomycetes</taxon>
        <taxon>Pleosporomycetidae</taxon>
        <taxon>Pleosporales</taxon>
        <taxon>Pleosporineae</taxon>
        <taxon>Pleosporaceae</taxon>
        <taxon>Bipolaris</taxon>
    </lineage>
</organism>
<dbReference type="Proteomes" id="UP000054337">
    <property type="component" value="Unassembled WGS sequence"/>
</dbReference>
<dbReference type="HOGENOM" id="CLU_964888_0_0_1"/>
<protein>
    <submittedName>
        <fullName evidence="2">Uncharacterized protein</fullName>
    </submittedName>
</protein>
<feature type="region of interest" description="Disordered" evidence="1">
    <location>
        <begin position="109"/>
        <end position="142"/>
    </location>
</feature>
<feature type="compositionally biased region" description="Polar residues" evidence="1">
    <location>
        <begin position="131"/>
        <end position="142"/>
    </location>
</feature>
<feature type="region of interest" description="Disordered" evidence="1">
    <location>
        <begin position="58"/>
        <end position="80"/>
    </location>
</feature>